<dbReference type="CDD" id="cd00201">
    <property type="entry name" value="WW"/>
    <property type="match status" value="1"/>
</dbReference>
<dbReference type="EMBL" id="JAENGY010000434">
    <property type="protein sequence ID" value="KAG6963027.1"/>
    <property type="molecule type" value="Genomic_DNA"/>
</dbReference>
<reference evidence="3" key="1">
    <citation type="submission" date="2021-01" db="EMBL/GenBank/DDBJ databases">
        <title>Phytophthora aleatoria, a newly-described species from Pinus radiata is distinct from Phytophthora cactorum isolates based on comparative genomics.</title>
        <authorList>
            <person name="Mcdougal R."/>
            <person name="Panda P."/>
            <person name="Williams N."/>
            <person name="Studholme D.J."/>
        </authorList>
    </citation>
    <scope>NUCLEOTIDE SEQUENCE</scope>
    <source>
        <strain evidence="3">NZFS 4037</strain>
    </source>
</reference>
<dbReference type="PROSITE" id="PS01159">
    <property type="entry name" value="WW_DOMAIN_1"/>
    <property type="match status" value="1"/>
</dbReference>
<dbReference type="InterPro" id="IPR001202">
    <property type="entry name" value="WW_dom"/>
</dbReference>
<dbReference type="Proteomes" id="UP000709295">
    <property type="component" value="Unassembled WGS sequence"/>
</dbReference>
<feature type="domain" description="WW" evidence="2">
    <location>
        <begin position="23"/>
        <end position="56"/>
    </location>
</feature>
<organism evidence="3 4">
    <name type="scientific">Phytophthora aleatoria</name>
    <dbReference type="NCBI Taxonomy" id="2496075"/>
    <lineage>
        <taxon>Eukaryota</taxon>
        <taxon>Sar</taxon>
        <taxon>Stramenopiles</taxon>
        <taxon>Oomycota</taxon>
        <taxon>Peronosporomycetes</taxon>
        <taxon>Peronosporales</taxon>
        <taxon>Peronosporaceae</taxon>
        <taxon>Phytophthora</taxon>
    </lineage>
</organism>
<evidence type="ECO:0000256" key="1">
    <source>
        <dbReference type="SAM" id="MobiDB-lite"/>
    </source>
</evidence>
<dbReference type="PROSITE" id="PS50020">
    <property type="entry name" value="WW_DOMAIN_2"/>
    <property type="match status" value="1"/>
</dbReference>
<evidence type="ECO:0000313" key="3">
    <source>
        <dbReference type="EMBL" id="KAG6963027.1"/>
    </source>
</evidence>
<comment type="caution">
    <text evidence="3">The sequence shown here is derived from an EMBL/GenBank/DDBJ whole genome shotgun (WGS) entry which is preliminary data.</text>
</comment>
<gene>
    <name evidence="3" type="ORF">JG688_00008334</name>
</gene>
<dbReference type="Pfam" id="PF00397">
    <property type="entry name" value="WW"/>
    <property type="match status" value="1"/>
</dbReference>
<feature type="compositionally biased region" description="Polar residues" evidence="1">
    <location>
        <begin position="7"/>
        <end position="17"/>
    </location>
</feature>
<evidence type="ECO:0000313" key="4">
    <source>
        <dbReference type="Proteomes" id="UP000709295"/>
    </source>
</evidence>
<name>A0A8J5M3R0_9STRA</name>
<evidence type="ECO:0000259" key="2">
    <source>
        <dbReference type="PROSITE" id="PS50020"/>
    </source>
</evidence>
<protein>
    <recommendedName>
        <fullName evidence="2">WW domain-containing protein</fullName>
    </recommendedName>
</protein>
<feature type="non-terminal residue" evidence="3">
    <location>
        <position position="1"/>
    </location>
</feature>
<dbReference type="SMART" id="SM00456">
    <property type="entry name" value="WW"/>
    <property type="match status" value="1"/>
</dbReference>
<accession>A0A8J5M3R0</accession>
<proteinExistence type="predicted"/>
<feature type="region of interest" description="Disordered" evidence="1">
    <location>
        <begin position="1"/>
        <end position="27"/>
    </location>
</feature>
<keyword evidence="4" id="KW-1185">Reference proteome</keyword>
<sequence length="186" mass="20862">MEEELTQAATLNEYNSQDQEEVEGQASHWVECYSDNGERYFTNTVTGETSWTKPGSDYEQLDQAGLQPVDGVVEPNAADTSVEDEVIAAQDNVPNESSEVTLWLELYDEDLQTMYYFAPQFGEFLLSAVVPLQSAARSQQARARVTAMRQQKMNEHSEGSNIDKEISRPRDHVEVNDEIHVVAAPS</sequence>
<dbReference type="AlphaFoldDB" id="A0A8J5M3R0"/>